<evidence type="ECO:0000256" key="9">
    <source>
        <dbReference type="ARBA" id="ARBA00023319"/>
    </source>
</evidence>
<evidence type="ECO:0000313" key="12">
    <source>
        <dbReference type="RefSeq" id="XP_022236069.1"/>
    </source>
</evidence>
<dbReference type="Gene3D" id="2.60.40.10">
    <property type="entry name" value="Immunoglobulins"/>
    <property type="match status" value="3"/>
</dbReference>
<dbReference type="SMART" id="SM00060">
    <property type="entry name" value="FN3"/>
    <property type="match status" value="2"/>
</dbReference>
<keyword evidence="5" id="KW-0130">Cell adhesion</keyword>
<evidence type="ECO:0000313" key="11">
    <source>
        <dbReference type="Proteomes" id="UP000694941"/>
    </source>
</evidence>
<dbReference type="RefSeq" id="XP_022236069.1">
    <property type="nucleotide sequence ID" value="XM_022380361.1"/>
</dbReference>
<evidence type="ECO:0000256" key="5">
    <source>
        <dbReference type="ARBA" id="ARBA00022889"/>
    </source>
</evidence>
<comment type="subcellular location">
    <subcellularLocation>
        <location evidence="1">Membrane</location>
        <topology evidence="1">Single-pass membrane protein</topology>
    </subcellularLocation>
</comment>
<dbReference type="GeneID" id="111083703"/>
<feature type="domain" description="Fibronectin type-III" evidence="10">
    <location>
        <begin position="162"/>
        <end position="259"/>
    </location>
</feature>
<dbReference type="InterPro" id="IPR056754">
    <property type="entry name" value="DSCAM/DSCAML_C"/>
</dbReference>
<name>A0ABM1RXG4_LIMPO</name>
<evidence type="ECO:0000259" key="10">
    <source>
        <dbReference type="PROSITE" id="PS50853"/>
    </source>
</evidence>
<evidence type="ECO:0000256" key="7">
    <source>
        <dbReference type="ARBA" id="ARBA00023136"/>
    </source>
</evidence>
<protein>
    <submittedName>
        <fullName evidence="12">Down syndrome cell adhesion molecule-like protein Dscam2</fullName>
    </submittedName>
</protein>
<keyword evidence="9" id="KW-0393">Immunoglobulin domain</keyword>
<evidence type="ECO:0000256" key="4">
    <source>
        <dbReference type="ARBA" id="ARBA00022737"/>
    </source>
</evidence>
<evidence type="ECO:0000256" key="6">
    <source>
        <dbReference type="ARBA" id="ARBA00022989"/>
    </source>
</evidence>
<evidence type="ECO:0000256" key="3">
    <source>
        <dbReference type="ARBA" id="ARBA00022729"/>
    </source>
</evidence>
<gene>
    <name evidence="12" type="primary">LOC111083703</name>
</gene>
<keyword evidence="3" id="KW-0732">Signal</keyword>
<reference evidence="12" key="1">
    <citation type="submission" date="2025-08" db="UniProtKB">
        <authorList>
            <consortium name="RefSeq"/>
        </authorList>
    </citation>
    <scope>IDENTIFICATION</scope>
    <source>
        <tissue evidence="12">Muscle</tissue>
    </source>
</reference>
<keyword evidence="6" id="KW-1133">Transmembrane helix</keyword>
<sequence length="277" mass="31240">MGYYVGYRRRDHEKTFSYKTVAATMETDYHCDITQLDRSTVYDVIVQAFNDKGSGPATDVKSVETLKHDPPDPPILRVVTSTTTSVYLNWEQKETDTSIQLYILYRSTEHDWEEIRLPGNKKSYTFHDLHCGTRYQFYIVAHNSAGKGTPSDVISAKTYGTAPQAPEKHSLLSVNATYIVIHLTAWWSGGCPILHFIIQYKQRESQEWVLLSNSILLNQKSISITDLLPATWYTLLMTATNEAGSTEAEYVLATLTSTGGNGLTNSSFFSWSLSLRP</sequence>
<dbReference type="SUPFAM" id="SSF49265">
    <property type="entry name" value="Fibronectin type III"/>
    <property type="match status" value="2"/>
</dbReference>
<dbReference type="Pfam" id="PF25059">
    <property type="entry name" value="FN3_DSCAM-DSCAML_C"/>
    <property type="match status" value="1"/>
</dbReference>
<feature type="domain" description="Fibronectin type-III" evidence="10">
    <location>
        <begin position="70"/>
        <end position="161"/>
    </location>
</feature>
<dbReference type="PROSITE" id="PS50853">
    <property type="entry name" value="FN3"/>
    <property type="match status" value="3"/>
</dbReference>
<keyword evidence="8" id="KW-1015">Disulfide bond</keyword>
<keyword evidence="11" id="KW-1185">Reference proteome</keyword>
<organism evidence="11 12">
    <name type="scientific">Limulus polyphemus</name>
    <name type="common">Atlantic horseshoe crab</name>
    <dbReference type="NCBI Taxonomy" id="6850"/>
    <lineage>
        <taxon>Eukaryota</taxon>
        <taxon>Metazoa</taxon>
        <taxon>Ecdysozoa</taxon>
        <taxon>Arthropoda</taxon>
        <taxon>Chelicerata</taxon>
        <taxon>Merostomata</taxon>
        <taxon>Xiphosura</taxon>
        <taxon>Limulidae</taxon>
        <taxon>Limulus</taxon>
    </lineage>
</organism>
<dbReference type="InterPro" id="IPR050964">
    <property type="entry name" value="Striated_Muscle_Regulatory"/>
</dbReference>
<dbReference type="InterPro" id="IPR003961">
    <property type="entry name" value="FN3_dom"/>
</dbReference>
<proteinExistence type="predicted"/>
<keyword evidence="7" id="KW-0472">Membrane</keyword>
<dbReference type="PANTHER" id="PTHR13817:SF102">
    <property type="entry name" value="DOWN SYNDROME CELL ADHESION MOLECULE-LIKE PROTEIN DSCAM2"/>
    <property type="match status" value="1"/>
</dbReference>
<dbReference type="Proteomes" id="UP000694941">
    <property type="component" value="Unplaced"/>
</dbReference>
<feature type="domain" description="Fibronectin type-III" evidence="10">
    <location>
        <begin position="1"/>
        <end position="68"/>
    </location>
</feature>
<keyword evidence="4" id="KW-0677">Repeat</keyword>
<dbReference type="InterPro" id="IPR013783">
    <property type="entry name" value="Ig-like_fold"/>
</dbReference>
<dbReference type="InterPro" id="IPR036116">
    <property type="entry name" value="FN3_sf"/>
</dbReference>
<dbReference type="CDD" id="cd00063">
    <property type="entry name" value="FN3"/>
    <property type="match status" value="3"/>
</dbReference>
<evidence type="ECO:0000256" key="1">
    <source>
        <dbReference type="ARBA" id="ARBA00004167"/>
    </source>
</evidence>
<keyword evidence="2" id="KW-0812">Transmembrane</keyword>
<accession>A0ABM1RXG4</accession>
<evidence type="ECO:0000256" key="8">
    <source>
        <dbReference type="ARBA" id="ARBA00023157"/>
    </source>
</evidence>
<evidence type="ECO:0000256" key="2">
    <source>
        <dbReference type="ARBA" id="ARBA00022692"/>
    </source>
</evidence>
<dbReference type="Pfam" id="PF00041">
    <property type="entry name" value="fn3"/>
    <property type="match status" value="1"/>
</dbReference>
<dbReference type="PANTHER" id="PTHR13817">
    <property type="entry name" value="TITIN"/>
    <property type="match status" value="1"/>
</dbReference>